<evidence type="ECO:0000313" key="1">
    <source>
        <dbReference type="EMBL" id="ERL63631.1"/>
    </source>
</evidence>
<sequence>MNEQTEKDMIDAAIKDIANGDYVIAPPNDTAHGLLKKLDSSDVDTFEYTVSDVQDAIRDGSLTKKQRQLLIPGIITQNRVLENITHPEEKAAYFRVGFALIDYALLQADREKPFLTLDQREALFKLAESYAEQEDNTTLLEASITLTSSAVVPAAQAIDLLREAVIHPEYSLKRLNELNKIVLAYFNNFSDAIPDICTDAVLHLFYELMTMRHMPQGRLHIKLRQITTKLADAARGGEDAAAIYRNGAWQRVLTQLAVLLQNAPHYAKLRDYVVQVVDDQLRRKLGIDWGNEFFDDGQ</sequence>
<keyword evidence="2" id="KW-1185">Reference proteome</keyword>
<dbReference type="EMBL" id="KI271629">
    <property type="protein sequence ID" value="ERL63631.1"/>
    <property type="molecule type" value="Genomic_DNA"/>
</dbReference>
<dbReference type="AlphaFoldDB" id="U4TFU2"/>
<protein>
    <submittedName>
        <fullName evidence="1">Uncharacterized protein</fullName>
    </submittedName>
</protein>
<proteinExistence type="predicted"/>
<accession>U4TFU2</accession>
<dbReference type="RefSeq" id="WP_022531080.1">
    <property type="nucleotide sequence ID" value="NZ_KI271629.1"/>
</dbReference>
<dbReference type="Proteomes" id="UP000030647">
    <property type="component" value="Unassembled WGS sequence"/>
</dbReference>
<dbReference type="HOGENOM" id="CLU_933149_0_0_9"/>
<name>U4TFU2_9LACO</name>
<reference evidence="2" key="1">
    <citation type="journal article" date="2013" name="Genome Announc.">
        <title>Whole-Genome Sequencing of Lactobacillus shenzhenensis Strain LY-73T.</title>
        <authorList>
            <person name="Lin Z."/>
            <person name="Liu Z."/>
            <person name="Yang R."/>
            <person name="Zou Y."/>
            <person name="Wan D."/>
            <person name="Chen J."/>
            <person name="Guo M."/>
            <person name="Zhao J."/>
            <person name="Fang C."/>
            <person name="Yang R."/>
            <person name="Liu F."/>
        </authorList>
    </citation>
    <scope>NUCLEOTIDE SEQUENCE [LARGE SCALE GENOMIC DNA]</scope>
    <source>
        <strain evidence="2">LY-73</strain>
    </source>
</reference>
<organism evidence="1 2">
    <name type="scientific">Schleiferilactobacillus shenzhenensis LY-73</name>
    <dbReference type="NCBI Taxonomy" id="1231336"/>
    <lineage>
        <taxon>Bacteria</taxon>
        <taxon>Bacillati</taxon>
        <taxon>Bacillota</taxon>
        <taxon>Bacilli</taxon>
        <taxon>Lactobacillales</taxon>
        <taxon>Lactobacillaceae</taxon>
        <taxon>Schleiferilactobacillus</taxon>
    </lineage>
</organism>
<gene>
    <name evidence="1" type="ORF">L248_2502</name>
</gene>
<evidence type="ECO:0000313" key="2">
    <source>
        <dbReference type="Proteomes" id="UP000030647"/>
    </source>
</evidence>